<keyword evidence="2" id="KW-1185">Reference proteome</keyword>
<gene>
    <name evidence="1" type="ORF">CO662_20675</name>
</gene>
<comment type="caution">
    <text evidence="1">The sequence shown here is derived from an EMBL/GenBank/DDBJ whole genome shotgun (WGS) entry which is preliminary data.</text>
</comment>
<dbReference type="Proteomes" id="UP000219972">
    <property type="component" value="Unassembled WGS sequence"/>
</dbReference>
<organism evidence="1 2">
    <name type="scientific">Rhizobium anhuiense</name>
    <dbReference type="NCBI Taxonomy" id="1184720"/>
    <lineage>
        <taxon>Bacteria</taxon>
        <taxon>Pseudomonadati</taxon>
        <taxon>Pseudomonadota</taxon>
        <taxon>Alphaproteobacteria</taxon>
        <taxon>Hyphomicrobiales</taxon>
        <taxon>Rhizobiaceae</taxon>
        <taxon>Rhizobium/Agrobacterium group</taxon>
        <taxon>Rhizobium</taxon>
    </lineage>
</organism>
<sequence length="309" mass="35336">MPRFNLYDRTLVERHGGAVLLERMAAKLRGGENFITGRRYEFLYASYRLLEMASRRFDPVDNSWRDVRPFDIAESLECLIDDLLIREGTSSTFFQFKSGAVKDKPLIASDIRAQQDLDVAHGRFANYRMVVTSGYKKEVEDWIEAQELRCDLEIFPKTHGILPLLDEIEGFKKCMMELTGSGRPGAWVTLHRQALGIWLESGDASIDSIFHRLVAETRHMNPPLVNDRARIASLSTLLSEFGFKVRWDAEAALLLTAELEETMWSCVVTCSTELLDAFEDWYIDLDDLSQGDLMDWFAESLGREMSDVA</sequence>
<name>A0ABX4J4E8_9HYPH</name>
<protein>
    <recommendedName>
        <fullName evidence="3">Restriction endonuclease</fullName>
    </recommendedName>
</protein>
<reference evidence="1 2" key="1">
    <citation type="submission" date="2017-09" db="EMBL/GenBank/DDBJ databases">
        <title>Comparative genomics of rhizobia isolated from Phaseolus vulgaris in China.</title>
        <authorList>
            <person name="Tong W."/>
        </authorList>
    </citation>
    <scope>NUCLEOTIDE SEQUENCE [LARGE SCALE GENOMIC DNA]</scope>
    <source>
        <strain evidence="1 2">Y27</strain>
    </source>
</reference>
<proteinExistence type="predicted"/>
<evidence type="ECO:0000313" key="2">
    <source>
        <dbReference type="Proteomes" id="UP000219972"/>
    </source>
</evidence>
<evidence type="ECO:0000313" key="1">
    <source>
        <dbReference type="EMBL" id="PDS49917.1"/>
    </source>
</evidence>
<dbReference type="EMBL" id="NWSL01000013">
    <property type="protein sequence ID" value="PDS49917.1"/>
    <property type="molecule type" value="Genomic_DNA"/>
</dbReference>
<dbReference type="RefSeq" id="WP_097543817.1">
    <property type="nucleotide sequence ID" value="NZ_NWSK01000013.1"/>
</dbReference>
<evidence type="ECO:0008006" key="3">
    <source>
        <dbReference type="Google" id="ProtNLM"/>
    </source>
</evidence>
<accession>A0ABX4J4E8</accession>